<dbReference type="Proteomes" id="UP000198661">
    <property type="component" value="Unassembled WGS sequence"/>
</dbReference>
<dbReference type="AlphaFoldDB" id="A0A1I2KV44"/>
<evidence type="ECO:0000256" key="2">
    <source>
        <dbReference type="ARBA" id="ARBA00022505"/>
    </source>
</evidence>
<dbReference type="STRING" id="201973.SAMN04488025_10380"/>
<protein>
    <submittedName>
        <fullName evidence="6">Molybdate transport system substrate-binding protein</fullName>
    </submittedName>
</protein>
<dbReference type="OrthoDB" id="9785015at2"/>
<dbReference type="PIRSF" id="PIRSF004846">
    <property type="entry name" value="ModA"/>
    <property type="match status" value="1"/>
</dbReference>
<dbReference type="GO" id="GO:0046872">
    <property type="term" value="F:metal ion binding"/>
    <property type="evidence" value="ECO:0007669"/>
    <property type="project" value="UniProtKB-KW"/>
</dbReference>
<evidence type="ECO:0000256" key="5">
    <source>
        <dbReference type="PIRSR" id="PIRSR004846-1"/>
    </source>
</evidence>
<evidence type="ECO:0000256" key="1">
    <source>
        <dbReference type="ARBA" id="ARBA00009175"/>
    </source>
</evidence>
<dbReference type="GO" id="GO:0015689">
    <property type="term" value="P:molybdate ion transport"/>
    <property type="evidence" value="ECO:0007669"/>
    <property type="project" value="InterPro"/>
</dbReference>
<dbReference type="EMBL" id="FOOK01000003">
    <property type="protein sequence ID" value="SFF70952.1"/>
    <property type="molecule type" value="Genomic_DNA"/>
</dbReference>
<keyword evidence="2 5" id="KW-0500">Molybdenum</keyword>
<organism evidence="6 7">
    <name type="scientific">Planifilum fulgidum</name>
    <dbReference type="NCBI Taxonomy" id="201973"/>
    <lineage>
        <taxon>Bacteria</taxon>
        <taxon>Bacillati</taxon>
        <taxon>Bacillota</taxon>
        <taxon>Bacilli</taxon>
        <taxon>Bacillales</taxon>
        <taxon>Thermoactinomycetaceae</taxon>
        <taxon>Planifilum</taxon>
    </lineage>
</organism>
<dbReference type="FunFam" id="3.40.190.10:FF:000035">
    <property type="entry name" value="Molybdate ABC transporter substrate-binding protein"/>
    <property type="match status" value="1"/>
</dbReference>
<feature type="binding site" evidence="5">
    <location>
        <position position="95"/>
    </location>
    <ligand>
        <name>molybdate</name>
        <dbReference type="ChEBI" id="CHEBI:36264"/>
    </ligand>
</feature>
<dbReference type="Gene3D" id="3.40.190.10">
    <property type="entry name" value="Periplasmic binding protein-like II"/>
    <property type="match status" value="2"/>
</dbReference>
<dbReference type="InterPro" id="IPR050682">
    <property type="entry name" value="ModA/WtpA"/>
</dbReference>
<feature type="binding site" evidence="5">
    <location>
        <position position="202"/>
    </location>
    <ligand>
        <name>molybdate</name>
        <dbReference type="ChEBI" id="CHEBI:36264"/>
    </ligand>
</feature>
<name>A0A1I2KV44_9BACL</name>
<dbReference type="GO" id="GO:0030973">
    <property type="term" value="F:molybdate ion binding"/>
    <property type="evidence" value="ECO:0007669"/>
    <property type="project" value="TreeGrafter"/>
</dbReference>
<dbReference type="Pfam" id="PF13531">
    <property type="entry name" value="SBP_bac_11"/>
    <property type="match status" value="1"/>
</dbReference>
<dbReference type="NCBIfam" id="TIGR01256">
    <property type="entry name" value="modA"/>
    <property type="match status" value="1"/>
</dbReference>
<dbReference type="PANTHER" id="PTHR30632">
    <property type="entry name" value="MOLYBDATE-BINDING PERIPLASMIC PROTEIN"/>
    <property type="match status" value="1"/>
</dbReference>
<proteinExistence type="inferred from homology"/>
<dbReference type="GO" id="GO:1901359">
    <property type="term" value="F:tungstate binding"/>
    <property type="evidence" value="ECO:0007669"/>
    <property type="project" value="UniProtKB-ARBA"/>
</dbReference>
<sequence length="289" mass="31295">MRGFANAGKWKCPISAGERKRGLSGFRRIAALIGSVALLLSSACSVGETEGRASSGEVRLYVLAAASLTDAVREIQARYEADHPGVRLVPTFASSGRLKQQIERGAPADLFLSAGTGEMEELLGKGLIDPRFHAELLENELVLIAPEGASLKGLADLASNRVKRIAVGHPETVPAGMYAREALVHFGLWEKLQRKLVFAGDVRQVLAYVKTGNADAGIVYRTDIRHGGVSVIAEMPPESHRRILYPLGLVKGTKHPSEAQALYRWLQEKEARSIFEKYGFKGVAAEPAK</sequence>
<keyword evidence="4" id="KW-0732">Signal</keyword>
<evidence type="ECO:0000256" key="3">
    <source>
        <dbReference type="ARBA" id="ARBA00022723"/>
    </source>
</evidence>
<accession>A0A1I2KV44</accession>
<reference evidence="6 7" key="1">
    <citation type="submission" date="2016-10" db="EMBL/GenBank/DDBJ databases">
        <authorList>
            <person name="de Groot N.N."/>
        </authorList>
    </citation>
    <scope>NUCLEOTIDE SEQUENCE [LARGE SCALE GENOMIC DNA]</scope>
    <source>
        <strain evidence="6 7">DSM 44945</strain>
    </source>
</reference>
<keyword evidence="3 5" id="KW-0479">Metal-binding</keyword>
<dbReference type="PANTHER" id="PTHR30632:SF0">
    <property type="entry name" value="SULFATE-BINDING PROTEIN"/>
    <property type="match status" value="1"/>
</dbReference>
<dbReference type="InterPro" id="IPR005950">
    <property type="entry name" value="ModA"/>
</dbReference>
<evidence type="ECO:0000256" key="4">
    <source>
        <dbReference type="ARBA" id="ARBA00022729"/>
    </source>
</evidence>
<evidence type="ECO:0000313" key="7">
    <source>
        <dbReference type="Proteomes" id="UP000198661"/>
    </source>
</evidence>
<feature type="binding site" evidence="5">
    <location>
        <position position="220"/>
    </location>
    <ligand>
        <name>molybdate</name>
        <dbReference type="ChEBI" id="CHEBI:36264"/>
    </ligand>
</feature>
<dbReference type="SUPFAM" id="SSF53850">
    <property type="entry name" value="Periplasmic binding protein-like II"/>
    <property type="match status" value="1"/>
</dbReference>
<dbReference type="InterPro" id="IPR041879">
    <property type="entry name" value="YvgL-like_PBP2"/>
</dbReference>
<keyword evidence="7" id="KW-1185">Reference proteome</keyword>
<comment type="similarity">
    <text evidence="1">Belongs to the bacterial solute-binding protein ModA family.</text>
</comment>
<evidence type="ECO:0000313" key="6">
    <source>
        <dbReference type="EMBL" id="SFF70952.1"/>
    </source>
</evidence>
<feature type="binding site" evidence="5">
    <location>
        <position position="175"/>
    </location>
    <ligand>
        <name>molybdate</name>
        <dbReference type="ChEBI" id="CHEBI:36264"/>
    </ligand>
</feature>
<gene>
    <name evidence="6" type="ORF">SAMN04488025_10380</name>
</gene>
<feature type="binding site" evidence="5">
    <location>
        <position position="67"/>
    </location>
    <ligand>
        <name>molybdate</name>
        <dbReference type="ChEBI" id="CHEBI:36264"/>
    </ligand>
</feature>
<dbReference type="CDD" id="cd13537">
    <property type="entry name" value="PBP2_YvgL_like"/>
    <property type="match status" value="1"/>
</dbReference>